<dbReference type="GO" id="GO:0003677">
    <property type="term" value="F:DNA binding"/>
    <property type="evidence" value="ECO:0007669"/>
    <property type="project" value="UniProtKB-KW"/>
</dbReference>
<dbReference type="CDD" id="cd00093">
    <property type="entry name" value="HTH_XRE"/>
    <property type="match status" value="1"/>
</dbReference>
<keyword evidence="3" id="KW-0804">Transcription</keyword>
<evidence type="ECO:0000256" key="2">
    <source>
        <dbReference type="ARBA" id="ARBA00023125"/>
    </source>
</evidence>
<dbReference type="Pfam" id="PF01381">
    <property type="entry name" value="HTH_3"/>
    <property type="match status" value="1"/>
</dbReference>
<dbReference type="InterPro" id="IPR036286">
    <property type="entry name" value="LexA/Signal_pep-like_sf"/>
</dbReference>
<reference evidence="5 6" key="1">
    <citation type="submission" date="2020-08" db="EMBL/GenBank/DDBJ databases">
        <title>Functional genomics of gut bacteria from endangered species of beetles.</title>
        <authorList>
            <person name="Carlos-Shanley C."/>
        </authorList>
    </citation>
    <scope>NUCLEOTIDE SEQUENCE [LARGE SCALE GENOMIC DNA]</scope>
    <source>
        <strain evidence="5 6">S00070</strain>
    </source>
</reference>
<comment type="caution">
    <text evidence="5">The sequence shown here is derived from an EMBL/GenBank/DDBJ whole genome shotgun (WGS) entry which is preliminary data.</text>
</comment>
<keyword evidence="1" id="KW-0805">Transcription regulation</keyword>
<proteinExistence type="predicted"/>
<dbReference type="Proteomes" id="UP000524404">
    <property type="component" value="Unassembled WGS sequence"/>
</dbReference>
<name>A0A841EL28_9BACT</name>
<keyword evidence="2" id="KW-0238">DNA-binding</keyword>
<evidence type="ECO:0000256" key="3">
    <source>
        <dbReference type="ARBA" id="ARBA00023163"/>
    </source>
</evidence>
<keyword evidence="6" id="KW-1185">Reference proteome</keyword>
<protein>
    <submittedName>
        <fullName evidence="5">Transcriptional regulator with XRE-family HTH domain</fullName>
    </submittedName>
</protein>
<dbReference type="Gene3D" id="1.10.260.40">
    <property type="entry name" value="lambda repressor-like DNA-binding domains"/>
    <property type="match status" value="1"/>
</dbReference>
<organism evidence="5 6">
    <name type="scientific">Arcicella rosea</name>
    <dbReference type="NCBI Taxonomy" id="502909"/>
    <lineage>
        <taxon>Bacteria</taxon>
        <taxon>Pseudomonadati</taxon>
        <taxon>Bacteroidota</taxon>
        <taxon>Cytophagia</taxon>
        <taxon>Cytophagales</taxon>
        <taxon>Flectobacillaceae</taxon>
        <taxon>Arcicella</taxon>
    </lineage>
</organism>
<dbReference type="PANTHER" id="PTHR40661:SF3">
    <property type="entry name" value="FELS-1 PROPHAGE TRANSCRIPTIONAL REGULATOR"/>
    <property type="match status" value="1"/>
</dbReference>
<evidence type="ECO:0000313" key="5">
    <source>
        <dbReference type="EMBL" id="MBB6002894.1"/>
    </source>
</evidence>
<dbReference type="PROSITE" id="PS50943">
    <property type="entry name" value="HTH_CROC1"/>
    <property type="match status" value="1"/>
</dbReference>
<dbReference type="EMBL" id="JACHKT010000008">
    <property type="protein sequence ID" value="MBB6002894.1"/>
    <property type="molecule type" value="Genomic_DNA"/>
</dbReference>
<dbReference type="SUPFAM" id="SSF47413">
    <property type="entry name" value="lambda repressor-like DNA-binding domains"/>
    <property type="match status" value="1"/>
</dbReference>
<dbReference type="Pfam" id="PF00717">
    <property type="entry name" value="Peptidase_S24"/>
    <property type="match status" value="1"/>
</dbReference>
<evidence type="ECO:0000259" key="4">
    <source>
        <dbReference type="PROSITE" id="PS50943"/>
    </source>
</evidence>
<accession>A0A841EL28</accession>
<evidence type="ECO:0000313" key="6">
    <source>
        <dbReference type="Proteomes" id="UP000524404"/>
    </source>
</evidence>
<dbReference type="AlphaFoldDB" id="A0A841EL28"/>
<dbReference type="SUPFAM" id="SSF51306">
    <property type="entry name" value="LexA/Signal peptidase"/>
    <property type="match status" value="1"/>
</dbReference>
<dbReference type="RefSeq" id="WP_184132792.1">
    <property type="nucleotide sequence ID" value="NZ_JACHKT010000008.1"/>
</dbReference>
<dbReference type="InterPro" id="IPR015927">
    <property type="entry name" value="Peptidase_S24_S26A/B/C"/>
</dbReference>
<dbReference type="SMART" id="SM00530">
    <property type="entry name" value="HTH_XRE"/>
    <property type="match status" value="1"/>
</dbReference>
<gene>
    <name evidence="5" type="ORF">HNP25_001546</name>
</gene>
<dbReference type="Gene3D" id="2.10.109.10">
    <property type="entry name" value="Umud Fragment, subunit A"/>
    <property type="match status" value="1"/>
</dbReference>
<sequence>MDTFFSQNLQFLRKSLEGKVSQEKMADELMIKKSTLGSYESGRAEPRYTDLVKLSEYFNVNIDELLKTDLSVKRPEPKQEERLRILTTTVSVDNEDNIEYVPIKAVAGYVNGYGDLDYISNLPVFNVPFLAKDKKYRVFPIQGDSMLPLREGSLVFAEYIENWKAVKDGTVCVVVTRSEGIVLKKVFNYLAEMNVLVLKSTNEHYAPYPVLGDDIQELWKFVGYYSSKYPL</sequence>
<feature type="domain" description="HTH cro/C1-type" evidence="4">
    <location>
        <begin position="9"/>
        <end position="65"/>
    </location>
</feature>
<evidence type="ECO:0000256" key="1">
    <source>
        <dbReference type="ARBA" id="ARBA00023015"/>
    </source>
</evidence>
<dbReference type="InterPro" id="IPR001387">
    <property type="entry name" value="Cro/C1-type_HTH"/>
</dbReference>
<dbReference type="InterPro" id="IPR010982">
    <property type="entry name" value="Lambda_DNA-bd_dom_sf"/>
</dbReference>
<dbReference type="PANTHER" id="PTHR40661">
    <property type="match status" value="1"/>
</dbReference>
<dbReference type="CDD" id="cd06462">
    <property type="entry name" value="Peptidase_S24_S26"/>
    <property type="match status" value="1"/>
</dbReference>